<dbReference type="CDD" id="cd06974">
    <property type="entry name" value="TerD_like"/>
    <property type="match status" value="2"/>
</dbReference>
<accession>A0A3D9IN18</accession>
<feature type="compositionally biased region" description="Low complexity" evidence="2">
    <location>
        <begin position="223"/>
        <end position="234"/>
    </location>
</feature>
<evidence type="ECO:0000313" key="5">
    <source>
        <dbReference type="Proteomes" id="UP000256869"/>
    </source>
</evidence>
<dbReference type="Pfam" id="PF02342">
    <property type="entry name" value="TerD"/>
    <property type="match status" value="1"/>
</dbReference>
<organism evidence="4 5">
    <name type="scientific">Cohnella lupini</name>
    <dbReference type="NCBI Taxonomy" id="1294267"/>
    <lineage>
        <taxon>Bacteria</taxon>
        <taxon>Bacillati</taxon>
        <taxon>Bacillota</taxon>
        <taxon>Bacilli</taxon>
        <taxon>Bacillales</taxon>
        <taxon>Paenibacillaceae</taxon>
        <taxon>Cohnella</taxon>
    </lineage>
</organism>
<dbReference type="InterPro" id="IPR051324">
    <property type="entry name" value="Stress/Tellurium_Resist"/>
</dbReference>
<evidence type="ECO:0000313" key="4">
    <source>
        <dbReference type="EMBL" id="RED63160.1"/>
    </source>
</evidence>
<comment type="similarity">
    <text evidence="1">Belongs to the CAPAB/TerDEXZ family.</text>
</comment>
<dbReference type="AlphaFoldDB" id="A0A3D9IN18"/>
<dbReference type="Proteomes" id="UP000256869">
    <property type="component" value="Unassembled WGS sequence"/>
</dbReference>
<evidence type="ECO:0000256" key="2">
    <source>
        <dbReference type="SAM" id="MobiDB-lite"/>
    </source>
</evidence>
<dbReference type="EMBL" id="QRDY01000004">
    <property type="protein sequence ID" value="RED63160.1"/>
    <property type="molecule type" value="Genomic_DNA"/>
</dbReference>
<dbReference type="InterPro" id="IPR003325">
    <property type="entry name" value="TerD"/>
</dbReference>
<feature type="region of interest" description="Disordered" evidence="2">
    <location>
        <begin position="192"/>
        <end position="234"/>
    </location>
</feature>
<comment type="caution">
    <text evidence="4">The sequence shown here is derived from an EMBL/GenBank/DDBJ whole genome shotgun (WGS) entry which is preliminary data.</text>
</comment>
<sequence>MSLSIIKGQKTDLTKSNPSLSRIIVGMGWNSTSGVDLDLSVFVLQANGKVKTDQDLIYYSNPSGANGSISIAGKGATKPYGSHTDKEQVEIRLGDVPKDIERIPFTLTIYEGEKRRQNFSLVDDAYIRVVDETSGNELLRYELGKNFPVETAIVVGELYRYHADWKFNAIGSGYSGGLFSLCRSFGVDVEEDSAPAQSTPPAQASPPQATPAKEAEKAPLPSPSAGQAPSAPPSSIRLDKIELRKKGEVINLQKNSGSLGEILVNLNWNRKKSGGGLFKAASSVDLDLGCLYELKDGTKGGVQALGNAFGDLNRPPFMALDGDDRTGALAGGENLRINGARVADIERIVIFAFIYEGVANWSQADGVVTIKQSGGPDIEVRMDEYNNSKGLCAIAMIKNVNDQTFSIERLVQFFGDQQELDVAYHWGLRWAKGRK</sequence>
<feature type="compositionally biased region" description="Low complexity" evidence="2">
    <location>
        <begin position="194"/>
        <end position="212"/>
    </location>
</feature>
<name>A0A3D9IN18_9BACL</name>
<dbReference type="OrthoDB" id="179721at2"/>
<feature type="domain" description="TerD" evidence="3">
    <location>
        <begin position="1"/>
        <end position="185"/>
    </location>
</feature>
<dbReference type="PIRSF" id="PIRSF037118">
    <property type="entry name" value="Tellurite_resistance_TerA"/>
    <property type="match status" value="1"/>
</dbReference>
<dbReference type="RefSeq" id="WP_115992448.1">
    <property type="nucleotide sequence ID" value="NZ_QRDY01000004.1"/>
</dbReference>
<proteinExistence type="inferred from homology"/>
<dbReference type="PANTHER" id="PTHR32097">
    <property type="entry name" value="CAMP-BINDING PROTEIN 1-RELATED"/>
    <property type="match status" value="1"/>
</dbReference>
<dbReference type="PANTHER" id="PTHR32097:SF4">
    <property type="entry name" value="GENERAL STRESS PROTEIN 16U"/>
    <property type="match status" value="1"/>
</dbReference>
<dbReference type="Gene3D" id="2.60.60.30">
    <property type="entry name" value="sav2460 like domains"/>
    <property type="match status" value="2"/>
</dbReference>
<dbReference type="InterPro" id="IPR017115">
    <property type="entry name" value="Tellurite_resistance_TerA"/>
</dbReference>
<gene>
    <name evidence="4" type="ORF">DFP95_104154</name>
</gene>
<evidence type="ECO:0000256" key="1">
    <source>
        <dbReference type="ARBA" id="ARBA00008775"/>
    </source>
</evidence>
<keyword evidence="5" id="KW-1185">Reference proteome</keyword>
<evidence type="ECO:0000259" key="3">
    <source>
        <dbReference type="Pfam" id="PF02342"/>
    </source>
</evidence>
<reference evidence="4 5" key="1">
    <citation type="submission" date="2018-07" db="EMBL/GenBank/DDBJ databases">
        <title>Genomic Encyclopedia of Type Strains, Phase III (KMG-III): the genomes of soil and plant-associated and newly described type strains.</title>
        <authorList>
            <person name="Whitman W."/>
        </authorList>
    </citation>
    <scope>NUCLEOTIDE SEQUENCE [LARGE SCALE GENOMIC DNA]</scope>
    <source>
        <strain evidence="4 5">CECT 8236</strain>
    </source>
</reference>
<protein>
    <submittedName>
        <fullName evidence="4">Tellurite resistance protein TerA</fullName>
    </submittedName>
</protein>